<dbReference type="InterPro" id="IPR014966">
    <property type="entry name" value="FRG-dom"/>
</dbReference>
<evidence type="ECO:0000313" key="1">
    <source>
        <dbReference type="EMBL" id="KJY77508.1"/>
    </source>
</evidence>
<comment type="caution">
    <text evidence="1">The sequence shown here is derived from an EMBL/GenBank/DDBJ whole genome shotgun (WGS) entry which is preliminary data.</text>
</comment>
<dbReference type="RefSeq" id="WP_045984593.1">
    <property type="nucleotide sequence ID" value="NZ_CP063051.1"/>
</dbReference>
<dbReference type="AlphaFoldDB" id="A0A837GA35"/>
<dbReference type="EMBL" id="JXXR01000001">
    <property type="protein sequence ID" value="KJY77508.1"/>
    <property type="molecule type" value="Genomic_DNA"/>
</dbReference>
<organism evidence="1">
    <name type="scientific">Vibrio coralliilyticus</name>
    <dbReference type="NCBI Taxonomy" id="190893"/>
    <lineage>
        <taxon>Bacteria</taxon>
        <taxon>Pseudomonadati</taxon>
        <taxon>Pseudomonadota</taxon>
        <taxon>Gammaproteobacteria</taxon>
        <taxon>Vibrionales</taxon>
        <taxon>Vibrionaceae</taxon>
        <taxon>Vibrio</taxon>
    </lineage>
</organism>
<dbReference type="SMART" id="SM00901">
    <property type="entry name" value="FRG"/>
    <property type="match status" value="1"/>
</dbReference>
<sequence length="262" mass="30418">MGRKPRWSTLKNRNGVAVIKLSSWKYFSDYVNQELLAYRSYVFRGHANSEWKLEPTLDRVVKHPRSYKREKLLEAFKYETRGRRGANPPSIQEDNDWWALGQHHGLKTPLLDWSESPFVALYFAASSAYKEKTKEMAVYAFYQTSASIFNKHIEQSETVKLVNNQKPTLSIVRPLSDENSRLVSQRGLFTRSPNNMDLEEWVTAFNTYTDGEMVIIKILIPTKDIQSCLKYLNRMNINSSTLFPDLTGASDYCNYLIELDGY</sequence>
<accession>A0A837GA35</accession>
<reference evidence="1" key="1">
    <citation type="journal article" date="2015" name="BMC Genomics">
        <title>Genome mining reveals unlocked bioactive potential of marine Gram-negative bacteria.</title>
        <authorList>
            <person name="Machado H."/>
            <person name="Sonnenschein E.C."/>
            <person name="Melchiorsen J."/>
            <person name="Gram L."/>
        </authorList>
    </citation>
    <scope>NUCLEOTIDE SEQUENCE</scope>
    <source>
        <strain evidence="1">S2052</strain>
    </source>
</reference>
<proteinExistence type="predicted"/>
<dbReference type="Pfam" id="PF08867">
    <property type="entry name" value="FRG"/>
    <property type="match status" value="1"/>
</dbReference>
<protein>
    <submittedName>
        <fullName evidence="1">Uncharacterized protein</fullName>
    </submittedName>
</protein>
<gene>
    <name evidence="1" type="ORF">TW71_00280</name>
</gene>
<name>A0A837GA35_9VIBR</name>